<dbReference type="AlphaFoldDB" id="M6UQZ7"/>
<evidence type="ECO:0000313" key="2">
    <source>
        <dbReference type="Proteomes" id="UP000012153"/>
    </source>
</evidence>
<accession>M6UQZ7</accession>
<evidence type="ECO:0000313" key="1">
    <source>
        <dbReference type="EMBL" id="EMO39693.1"/>
    </source>
</evidence>
<dbReference type="Proteomes" id="UP000012153">
    <property type="component" value="Unassembled WGS sequence"/>
</dbReference>
<sequence length="39" mass="4540">MASIGARRTKANTSMDRCLRIGTRSKLFQYNFKTDLFKI</sequence>
<protein>
    <submittedName>
        <fullName evidence="1">Uncharacterized protein</fullName>
    </submittedName>
</protein>
<comment type="caution">
    <text evidence="1">The sequence shown here is derived from an EMBL/GenBank/DDBJ whole genome shotgun (WGS) entry which is preliminary data.</text>
</comment>
<reference evidence="1 2" key="1">
    <citation type="submission" date="2013-01" db="EMBL/GenBank/DDBJ databases">
        <authorList>
            <person name="Harkins D.M."/>
            <person name="Durkin A.S."/>
            <person name="Brinkac L.M."/>
            <person name="Haft D.H."/>
            <person name="Selengut J.D."/>
            <person name="Sanka R."/>
            <person name="DePew J."/>
            <person name="Purushe J."/>
            <person name="Matthias M.A."/>
            <person name="Vinetz J.M."/>
            <person name="Sutton G.G."/>
            <person name="Nierman W.C."/>
            <person name="Fouts D.E."/>
        </authorList>
    </citation>
    <scope>NUCLEOTIDE SEQUENCE [LARGE SCALE GENOMIC DNA]</scope>
    <source>
        <strain evidence="1 2">ZUN142</strain>
    </source>
</reference>
<gene>
    <name evidence="1" type="ORF">LEP1GSC186_3737</name>
</gene>
<organism evidence="1 2">
    <name type="scientific">Leptospira noguchii serovar Autumnalis str. ZUN142</name>
    <dbReference type="NCBI Taxonomy" id="1085540"/>
    <lineage>
        <taxon>Bacteria</taxon>
        <taxon>Pseudomonadati</taxon>
        <taxon>Spirochaetota</taxon>
        <taxon>Spirochaetia</taxon>
        <taxon>Leptospirales</taxon>
        <taxon>Leptospiraceae</taxon>
        <taxon>Leptospira</taxon>
    </lineage>
</organism>
<proteinExistence type="predicted"/>
<name>M6UQZ7_9LEPT</name>
<dbReference type="EMBL" id="AHOP02000050">
    <property type="protein sequence ID" value="EMO39693.1"/>
    <property type="molecule type" value="Genomic_DNA"/>
</dbReference>